<evidence type="ECO:0000313" key="10">
    <source>
        <dbReference type="Proteomes" id="UP000308530"/>
    </source>
</evidence>
<keyword evidence="6" id="KW-0106">Calcium</keyword>
<evidence type="ECO:0000256" key="5">
    <source>
        <dbReference type="ARBA" id="ARBA00022801"/>
    </source>
</evidence>
<reference evidence="9 10" key="1">
    <citation type="submission" date="2020-06" db="EMBL/GenBank/DDBJ databases">
        <title>Genome sequence of Rhizobium sp strain ADMK78.</title>
        <authorList>
            <person name="Rahi P."/>
        </authorList>
    </citation>
    <scope>NUCLEOTIDE SEQUENCE [LARGE SCALE GENOMIC DNA]</scope>
    <source>
        <strain evidence="9 10">ADMK78</strain>
    </source>
</reference>
<keyword evidence="4 8" id="KW-0732">Signal</keyword>
<keyword evidence="7" id="KW-1015">Disulfide bond</keyword>
<evidence type="ECO:0000256" key="8">
    <source>
        <dbReference type="SAM" id="SignalP"/>
    </source>
</evidence>
<organism evidence="9 10">
    <name type="scientific">Peteryoungia desertarenae</name>
    <dbReference type="NCBI Taxonomy" id="1813451"/>
    <lineage>
        <taxon>Bacteria</taxon>
        <taxon>Pseudomonadati</taxon>
        <taxon>Pseudomonadota</taxon>
        <taxon>Alphaproteobacteria</taxon>
        <taxon>Hyphomicrobiales</taxon>
        <taxon>Rhizobiaceae</taxon>
        <taxon>Peteryoungia</taxon>
    </lineage>
</organism>
<keyword evidence="2" id="KW-0719">Serine esterase</keyword>
<keyword evidence="3" id="KW-0479">Metal-binding</keyword>
<dbReference type="InterPro" id="IPR029058">
    <property type="entry name" value="AB_hydrolase_fold"/>
</dbReference>
<protein>
    <submittedName>
        <fullName evidence="9">Tannase/feruloyl esterase family alpha/beta hydrolase</fullName>
    </submittedName>
</protein>
<dbReference type="Gene3D" id="3.40.50.1820">
    <property type="entry name" value="alpha/beta hydrolase"/>
    <property type="match status" value="1"/>
</dbReference>
<dbReference type="PANTHER" id="PTHR33938">
    <property type="entry name" value="FERULOYL ESTERASE B-RELATED"/>
    <property type="match status" value="1"/>
</dbReference>
<keyword evidence="5 9" id="KW-0378">Hydrolase</keyword>
<evidence type="ECO:0000256" key="6">
    <source>
        <dbReference type="ARBA" id="ARBA00022837"/>
    </source>
</evidence>
<dbReference type="SUPFAM" id="SSF53474">
    <property type="entry name" value="alpha/beta-Hydrolases"/>
    <property type="match status" value="1"/>
</dbReference>
<evidence type="ECO:0000256" key="3">
    <source>
        <dbReference type="ARBA" id="ARBA00022723"/>
    </source>
</evidence>
<dbReference type="InterPro" id="IPR011118">
    <property type="entry name" value="Tannase/feruloyl_esterase"/>
</dbReference>
<evidence type="ECO:0000256" key="7">
    <source>
        <dbReference type="ARBA" id="ARBA00023157"/>
    </source>
</evidence>
<comment type="similarity">
    <text evidence="1">Belongs to the tannase family.</text>
</comment>
<evidence type="ECO:0000256" key="4">
    <source>
        <dbReference type="ARBA" id="ARBA00022729"/>
    </source>
</evidence>
<dbReference type="Proteomes" id="UP000308530">
    <property type="component" value="Chromosome"/>
</dbReference>
<evidence type="ECO:0000256" key="2">
    <source>
        <dbReference type="ARBA" id="ARBA00022487"/>
    </source>
</evidence>
<dbReference type="PANTHER" id="PTHR33938:SF15">
    <property type="entry name" value="FERULOYL ESTERASE B-RELATED"/>
    <property type="match status" value="1"/>
</dbReference>
<dbReference type="EMBL" id="CP058350">
    <property type="protein sequence ID" value="QLF68524.1"/>
    <property type="molecule type" value="Genomic_DNA"/>
</dbReference>
<dbReference type="GO" id="GO:0016787">
    <property type="term" value="F:hydrolase activity"/>
    <property type="evidence" value="ECO:0007669"/>
    <property type="project" value="UniProtKB-KW"/>
</dbReference>
<feature type="chain" id="PRO_5047152126" evidence="8">
    <location>
        <begin position="30"/>
        <end position="572"/>
    </location>
</feature>
<evidence type="ECO:0000256" key="1">
    <source>
        <dbReference type="ARBA" id="ARBA00006249"/>
    </source>
</evidence>
<evidence type="ECO:0000313" key="9">
    <source>
        <dbReference type="EMBL" id="QLF68524.1"/>
    </source>
</evidence>
<gene>
    <name evidence="9" type="ORF">FE840_002575</name>
</gene>
<name>A0ABX6QIX8_9HYPH</name>
<dbReference type="Pfam" id="PF07519">
    <property type="entry name" value="Tannase"/>
    <property type="match status" value="1"/>
</dbReference>
<proteinExistence type="inferred from homology"/>
<feature type="signal peptide" evidence="8">
    <location>
        <begin position="1"/>
        <end position="29"/>
    </location>
</feature>
<accession>A0ABX6QIX8</accession>
<keyword evidence="10" id="KW-1185">Reference proteome</keyword>
<dbReference type="RefSeq" id="WP_138288608.1">
    <property type="nucleotide sequence ID" value="NZ_CP058350.1"/>
</dbReference>
<sequence>MRTQMTLRCSAVGIYAALMVVANPIESAAAPQELAVVKPVKGCAELYDVDLVAIGGEGSSVTSVAETTSNGIPVCSLQGKLSPAINFQVLLPIQTWQQRYLQVGCGGLCGNITLRSGASDGCEILAGGGFVMAATDMGHSANEQDWGLDEQKRIDFAYRAQHLTAKAAAAVIETFYGQSARFSYFNGCSDGGREALMQAQRYPDDFDGVIAGAPAMLFQIQNTLFHGWQAASNTAADGTVILTSDKLPVLHNAVLSACDDLDGVQDGIISLPGQCNFDPKTIICANDAQDSGQCLTAEEAEVVRKFYDGPRDAVTGRPLTAGQPLPGSELNWQGVYVADGKNGKFMSPMAALPVLRMLAFSEGRTNFELSDLRFEEATLDALRARHALFDATNTDLGRFEAGGGKLILWHGLADAHIAPANTLAYYKGLQHHMGTDKVHEFVRLYLLPGMSHCGGGQALGHLDLLTAMMAWVEGGAAPEAILTTSIGEESDFGQPDFAKTEKGGPPPRKVLDVDALPPMTRPAYPYPYVAEFGGSGEVTDGGSWHMGPSAEVVRLRDWPGQDLFSPYEPANQ</sequence>